<dbReference type="AlphaFoldDB" id="A0A183JV75"/>
<sequence>LHFFSLIIVLPAFPPHSDKYLSLLIGNTAIVICHLPPSQPSLPTVHFYHNNIRLDLTQ</sequence>
<reference evidence="1" key="1">
    <citation type="submission" date="2016-06" db="UniProtKB">
        <authorList>
            <consortium name="WormBaseParasite"/>
        </authorList>
    </citation>
    <scope>IDENTIFICATION</scope>
</reference>
<evidence type="ECO:0000313" key="1">
    <source>
        <dbReference type="WBParaSite" id="SCUD_0000661801-mRNA-1"/>
    </source>
</evidence>
<name>A0A183JV75_9TREM</name>
<dbReference type="STRING" id="6186.A0A183JV75"/>
<accession>A0A183JV75</accession>
<proteinExistence type="predicted"/>
<organism evidence="1">
    <name type="scientific">Schistosoma curassoni</name>
    <dbReference type="NCBI Taxonomy" id="6186"/>
    <lineage>
        <taxon>Eukaryota</taxon>
        <taxon>Metazoa</taxon>
        <taxon>Spiralia</taxon>
        <taxon>Lophotrochozoa</taxon>
        <taxon>Platyhelminthes</taxon>
        <taxon>Trematoda</taxon>
        <taxon>Digenea</taxon>
        <taxon>Strigeidida</taxon>
        <taxon>Schistosomatoidea</taxon>
        <taxon>Schistosomatidae</taxon>
        <taxon>Schistosoma</taxon>
    </lineage>
</organism>
<protein>
    <submittedName>
        <fullName evidence="1">Ig-like domain-containing protein</fullName>
    </submittedName>
</protein>
<dbReference type="WBParaSite" id="SCUD_0000661801-mRNA-1">
    <property type="protein sequence ID" value="SCUD_0000661801-mRNA-1"/>
    <property type="gene ID" value="SCUD_0000661801"/>
</dbReference>